<evidence type="ECO:0000313" key="1">
    <source>
        <dbReference type="EMBL" id="WVZ03614.1"/>
    </source>
</evidence>
<proteinExistence type="predicted"/>
<reference evidence="1 2" key="1">
    <citation type="journal article" date="2023" name="Life. Sci Alliance">
        <title>Evolutionary insights into 3D genome organization and epigenetic landscape of Vigna mungo.</title>
        <authorList>
            <person name="Junaid A."/>
            <person name="Singh B."/>
            <person name="Bhatia S."/>
        </authorList>
    </citation>
    <scope>NUCLEOTIDE SEQUENCE [LARGE SCALE GENOMIC DNA]</scope>
    <source>
        <strain evidence="1">Urdbean</strain>
    </source>
</reference>
<evidence type="ECO:0000313" key="2">
    <source>
        <dbReference type="Proteomes" id="UP001374535"/>
    </source>
</evidence>
<gene>
    <name evidence="1" type="ORF">V8G54_024420</name>
</gene>
<dbReference type="EMBL" id="CP144694">
    <property type="protein sequence ID" value="WVZ03614.1"/>
    <property type="molecule type" value="Genomic_DNA"/>
</dbReference>
<name>A0AAQ3N5W3_VIGMU</name>
<accession>A0AAQ3N5W3</accession>
<dbReference type="Proteomes" id="UP001374535">
    <property type="component" value="Chromosome 7"/>
</dbReference>
<sequence length="148" mass="16307">MDRGWQCCNFDKLICIVLRPRSPRCRLPPPSRRSYVVCSPLRRVLACPSSLLLSRFSRCVKGRAATVRLPSAPPLSPAKSSIVSIVSTATRIRVFCVGANLRLGFPWSNLGIFLQVSRTKYEEVVGDEGTHDLAHSGDGEASRFGYAN</sequence>
<dbReference type="AlphaFoldDB" id="A0AAQ3N5W3"/>
<keyword evidence="2" id="KW-1185">Reference proteome</keyword>
<organism evidence="1 2">
    <name type="scientific">Vigna mungo</name>
    <name type="common">Black gram</name>
    <name type="synonym">Phaseolus mungo</name>
    <dbReference type="NCBI Taxonomy" id="3915"/>
    <lineage>
        <taxon>Eukaryota</taxon>
        <taxon>Viridiplantae</taxon>
        <taxon>Streptophyta</taxon>
        <taxon>Embryophyta</taxon>
        <taxon>Tracheophyta</taxon>
        <taxon>Spermatophyta</taxon>
        <taxon>Magnoliopsida</taxon>
        <taxon>eudicotyledons</taxon>
        <taxon>Gunneridae</taxon>
        <taxon>Pentapetalae</taxon>
        <taxon>rosids</taxon>
        <taxon>fabids</taxon>
        <taxon>Fabales</taxon>
        <taxon>Fabaceae</taxon>
        <taxon>Papilionoideae</taxon>
        <taxon>50 kb inversion clade</taxon>
        <taxon>NPAAA clade</taxon>
        <taxon>indigoferoid/millettioid clade</taxon>
        <taxon>Phaseoleae</taxon>
        <taxon>Vigna</taxon>
    </lineage>
</organism>
<protein>
    <submittedName>
        <fullName evidence="1">Uncharacterized protein</fullName>
    </submittedName>
</protein>